<evidence type="ECO:0000313" key="2">
    <source>
        <dbReference type="Proteomes" id="UP001190700"/>
    </source>
</evidence>
<dbReference type="EMBL" id="LGRX02010582">
    <property type="protein sequence ID" value="KAK3270086.1"/>
    <property type="molecule type" value="Genomic_DNA"/>
</dbReference>
<dbReference type="InterPro" id="IPR014710">
    <property type="entry name" value="RmlC-like_jellyroll"/>
</dbReference>
<dbReference type="SUPFAM" id="SSF51206">
    <property type="entry name" value="cAMP-binding domain-like"/>
    <property type="match status" value="1"/>
</dbReference>
<dbReference type="Proteomes" id="UP001190700">
    <property type="component" value="Unassembled WGS sequence"/>
</dbReference>
<dbReference type="InterPro" id="IPR018490">
    <property type="entry name" value="cNMP-bd_dom_sf"/>
</dbReference>
<gene>
    <name evidence="1" type="ORF">CYMTET_21502</name>
</gene>
<organism evidence="1 2">
    <name type="scientific">Cymbomonas tetramitiformis</name>
    <dbReference type="NCBI Taxonomy" id="36881"/>
    <lineage>
        <taxon>Eukaryota</taxon>
        <taxon>Viridiplantae</taxon>
        <taxon>Chlorophyta</taxon>
        <taxon>Pyramimonadophyceae</taxon>
        <taxon>Pyramimonadales</taxon>
        <taxon>Pyramimonadaceae</taxon>
        <taxon>Cymbomonas</taxon>
    </lineage>
</organism>
<comment type="caution">
    <text evidence="1">The sequence shown here is derived from an EMBL/GenBank/DDBJ whole genome shotgun (WGS) entry which is preliminary data.</text>
</comment>
<dbReference type="AlphaFoldDB" id="A0AAE0G1V3"/>
<protein>
    <submittedName>
        <fullName evidence="1">Uncharacterized protein</fullName>
    </submittedName>
</protein>
<reference evidence="1 2" key="1">
    <citation type="journal article" date="2015" name="Genome Biol. Evol.">
        <title>Comparative Genomics of a Bacterivorous Green Alga Reveals Evolutionary Causalities and Consequences of Phago-Mixotrophic Mode of Nutrition.</title>
        <authorList>
            <person name="Burns J.A."/>
            <person name="Paasch A."/>
            <person name="Narechania A."/>
            <person name="Kim E."/>
        </authorList>
    </citation>
    <scope>NUCLEOTIDE SEQUENCE [LARGE SCALE GENOMIC DNA]</scope>
    <source>
        <strain evidence="1 2">PLY_AMNH</strain>
    </source>
</reference>
<keyword evidence="2" id="KW-1185">Reference proteome</keyword>
<name>A0AAE0G1V3_9CHLO</name>
<proteinExistence type="predicted"/>
<sequence length="98" mass="11600">MCHAAMCRRSATVICCKLSIFYSLEKEKFKELKSAYPEDCKRFLDVAAQRRNADSDMVNSVSKSFRVYTENQEQEEEKQKRKNRQWENAKKIAKRLIS</sequence>
<evidence type="ECO:0000313" key="1">
    <source>
        <dbReference type="EMBL" id="KAK3270086.1"/>
    </source>
</evidence>
<accession>A0AAE0G1V3</accession>
<dbReference type="Gene3D" id="2.60.120.10">
    <property type="entry name" value="Jelly Rolls"/>
    <property type="match status" value="1"/>
</dbReference>